<sequence>MSRRETEPEERPSASDNHERLPADENAPLLGDDDTEQHQSKCSPFTQPISALNIAVYISYFIALELGQTFPANAFHQVVEENLCRELHGRIDANYCGAADDVQSELAVLMGWYTTAQLIPGLLCAIPYALLADRYGQKPFFVLNAFGMAVAVAFSRIICFWPDLFSVHLVWTAPLLLFVGGGFTVSNALLFANVTGLTTDASRASIISVITALSYGPRLIATVASSKLLELHGPWPLLWGSLACSFLGVVFAFFIVEPKSTKIALDDCGASGSDSGLRDDEQPAVPTIGRLKAKLFKVVTETRQGFYYLLQRCNAHVIRIALCLVIMTLAWQANLSSEIMRRKFGWTWAQLSYLSAMQIIVTLVSSIVLLPGASYIVTVKLKLGTAARDLTIARVCGLFFLLGGVLMVLSPTGVIFFIGVGVWNLGTVYNLVFRNLLVLAVGENSVMLFSCINTVEVIGNLAMAPFIAQVFKFGLHLGGVWVALPVMVGLCFATLQKMGASFPQYPTGFGQQDVVCYGTTGRIVLDRRTQTVVKWPVDTWSWRGILQEKGVYERLQELGSHPWLLKYYGGVETYGLRLEYAAMTDLRSHIRYKGIGHSFEAMWMVQIVQALEFVHAAGIIHGSVMLSHVMIDAPGNAKLADFAWCCSFSSDTLLAQVLASHEYPGNRATVQGDLFALGSALYELKTGSEPFVEFSDEEIRARFRKGMFPDVLPMGALGEIISRCWAGSYASATVPKDALEALWYLQGRN</sequence>
<dbReference type="InterPro" id="IPR011701">
    <property type="entry name" value="MFS"/>
</dbReference>
<keyword evidence="8" id="KW-0808">Transferase</keyword>
<feature type="transmembrane region" description="Helical" evidence="6">
    <location>
        <begin position="445"/>
        <end position="467"/>
    </location>
</feature>
<dbReference type="SUPFAM" id="SSF103473">
    <property type="entry name" value="MFS general substrate transporter"/>
    <property type="match status" value="1"/>
</dbReference>
<accession>A0A168BFU7</accession>
<feature type="transmembrane region" description="Helical" evidence="6">
    <location>
        <begin position="390"/>
        <end position="409"/>
    </location>
</feature>
<comment type="subcellular location">
    <subcellularLocation>
        <location evidence="1">Membrane</location>
        <topology evidence="1">Multi-pass membrane protein</topology>
    </subcellularLocation>
</comment>
<dbReference type="PANTHER" id="PTHR23507:SF1">
    <property type="entry name" value="FI18259P1-RELATED"/>
    <property type="match status" value="1"/>
</dbReference>
<dbReference type="AlphaFoldDB" id="A0A168BFU7"/>
<feature type="transmembrane region" description="Helical" evidence="6">
    <location>
        <begin position="237"/>
        <end position="256"/>
    </location>
</feature>
<dbReference type="CDD" id="cd06174">
    <property type="entry name" value="MFS"/>
    <property type="match status" value="1"/>
</dbReference>
<dbReference type="OrthoDB" id="194139at2759"/>
<evidence type="ECO:0000256" key="3">
    <source>
        <dbReference type="ARBA" id="ARBA00022989"/>
    </source>
</evidence>
<evidence type="ECO:0000256" key="4">
    <source>
        <dbReference type="ARBA" id="ARBA00023136"/>
    </source>
</evidence>
<keyword evidence="4 6" id="KW-0472">Membrane</keyword>
<dbReference type="Gene3D" id="1.20.1250.20">
    <property type="entry name" value="MFS general substrate transporter like domains"/>
    <property type="match status" value="1"/>
</dbReference>
<organism evidence="8 9">
    <name type="scientific">Akanthomyces lecanii RCEF 1005</name>
    <dbReference type="NCBI Taxonomy" id="1081108"/>
    <lineage>
        <taxon>Eukaryota</taxon>
        <taxon>Fungi</taxon>
        <taxon>Dikarya</taxon>
        <taxon>Ascomycota</taxon>
        <taxon>Pezizomycotina</taxon>
        <taxon>Sordariomycetes</taxon>
        <taxon>Hypocreomycetidae</taxon>
        <taxon>Hypocreales</taxon>
        <taxon>Cordycipitaceae</taxon>
        <taxon>Akanthomyces</taxon>
        <taxon>Cordyceps confragosa</taxon>
    </lineage>
</organism>
<dbReference type="STRING" id="1081108.A0A168BFU7"/>
<name>A0A168BFU7_CORDF</name>
<dbReference type="GO" id="GO:0004672">
    <property type="term" value="F:protein kinase activity"/>
    <property type="evidence" value="ECO:0007669"/>
    <property type="project" value="InterPro"/>
</dbReference>
<reference evidence="8 9" key="1">
    <citation type="journal article" date="2016" name="Genome Biol. Evol.">
        <title>Divergent and convergent evolution of fungal pathogenicity.</title>
        <authorList>
            <person name="Shang Y."/>
            <person name="Xiao G."/>
            <person name="Zheng P."/>
            <person name="Cen K."/>
            <person name="Zhan S."/>
            <person name="Wang C."/>
        </authorList>
    </citation>
    <scope>NUCLEOTIDE SEQUENCE [LARGE SCALE GENOMIC DNA]</scope>
    <source>
        <strain evidence="8 9">RCEF 1005</strain>
    </source>
</reference>
<dbReference type="InterPro" id="IPR036259">
    <property type="entry name" value="MFS_trans_sf"/>
</dbReference>
<dbReference type="Proteomes" id="UP000076881">
    <property type="component" value="Unassembled WGS sequence"/>
</dbReference>
<dbReference type="GO" id="GO:0005524">
    <property type="term" value="F:ATP binding"/>
    <property type="evidence" value="ECO:0007669"/>
    <property type="project" value="InterPro"/>
</dbReference>
<evidence type="ECO:0000259" key="7">
    <source>
        <dbReference type="PROSITE" id="PS50011"/>
    </source>
</evidence>
<feature type="transmembrane region" description="Helical" evidence="6">
    <location>
        <begin position="313"/>
        <end position="333"/>
    </location>
</feature>
<evidence type="ECO:0000256" key="1">
    <source>
        <dbReference type="ARBA" id="ARBA00004141"/>
    </source>
</evidence>
<feature type="compositionally biased region" description="Basic and acidic residues" evidence="5">
    <location>
        <begin position="1"/>
        <end position="23"/>
    </location>
</feature>
<feature type="transmembrane region" description="Helical" evidence="6">
    <location>
        <begin position="415"/>
        <end position="433"/>
    </location>
</feature>
<feature type="transmembrane region" description="Helical" evidence="6">
    <location>
        <begin position="473"/>
        <end position="495"/>
    </location>
</feature>
<dbReference type="SUPFAM" id="SSF56112">
    <property type="entry name" value="Protein kinase-like (PK-like)"/>
    <property type="match status" value="1"/>
</dbReference>
<dbReference type="Pfam" id="PF07690">
    <property type="entry name" value="MFS_1"/>
    <property type="match status" value="1"/>
</dbReference>
<dbReference type="InterPro" id="IPR011009">
    <property type="entry name" value="Kinase-like_dom_sf"/>
</dbReference>
<keyword evidence="3 6" id="KW-1133">Transmembrane helix</keyword>
<dbReference type="InterPro" id="IPR000719">
    <property type="entry name" value="Prot_kinase_dom"/>
</dbReference>
<dbReference type="PROSITE" id="PS50011">
    <property type="entry name" value="PROTEIN_KINASE_DOM"/>
    <property type="match status" value="1"/>
</dbReference>
<feature type="domain" description="Protein kinase" evidence="7">
    <location>
        <begin position="509"/>
        <end position="744"/>
    </location>
</feature>
<evidence type="ECO:0000313" key="8">
    <source>
        <dbReference type="EMBL" id="OAA70061.1"/>
    </source>
</evidence>
<evidence type="ECO:0000256" key="2">
    <source>
        <dbReference type="ARBA" id="ARBA00022692"/>
    </source>
</evidence>
<feature type="region of interest" description="Disordered" evidence="5">
    <location>
        <begin position="1"/>
        <end position="42"/>
    </location>
</feature>
<protein>
    <submittedName>
        <fullName evidence="8">Protein kinase-like domain protein</fullName>
    </submittedName>
</protein>
<feature type="transmembrane region" description="Helical" evidence="6">
    <location>
        <begin position="170"/>
        <end position="192"/>
    </location>
</feature>
<evidence type="ECO:0000256" key="5">
    <source>
        <dbReference type="SAM" id="MobiDB-lite"/>
    </source>
</evidence>
<keyword evidence="2 6" id="KW-0812">Transmembrane</keyword>
<dbReference type="Pfam" id="PF00069">
    <property type="entry name" value="Pkinase"/>
    <property type="match status" value="1"/>
</dbReference>
<dbReference type="PANTHER" id="PTHR23507">
    <property type="entry name" value="ZGC:174356"/>
    <property type="match status" value="1"/>
</dbReference>
<dbReference type="EMBL" id="AZHF01000010">
    <property type="protein sequence ID" value="OAA70061.1"/>
    <property type="molecule type" value="Genomic_DNA"/>
</dbReference>
<dbReference type="GO" id="GO:0022857">
    <property type="term" value="F:transmembrane transporter activity"/>
    <property type="evidence" value="ECO:0007669"/>
    <property type="project" value="InterPro"/>
</dbReference>
<dbReference type="GO" id="GO:0016020">
    <property type="term" value="C:membrane"/>
    <property type="evidence" value="ECO:0007669"/>
    <property type="project" value="UniProtKB-SubCell"/>
</dbReference>
<feature type="transmembrane region" description="Helical" evidence="6">
    <location>
        <begin position="140"/>
        <end position="158"/>
    </location>
</feature>
<feature type="transmembrane region" description="Helical" evidence="6">
    <location>
        <begin position="110"/>
        <end position="131"/>
    </location>
</feature>
<keyword evidence="8" id="KW-0418">Kinase</keyword>
<proteinExistence type="predicted"/>
<feature type="transmembrane region" description="Helical" evidence="6">
    <location>
        <begin position="204"/>
        <end position="225"/>
    </location>
</feature>
<comment type="caution">
    <text evidence="8">The sequence shown here is derived from an EMBL/GenBank/DDBJ whole genome shotgun (WGS) entry which is preliminary data.</text>
</comment>
<feature type="transmembrane region" description="Helical" evidence="6">
    <location>
        <begin position="353"/>
        <end position="378"/>
    </location>
</feature>
<gene>
    <name evidence="8" type="ORF">LEL_09877</name>
</gene>
<evidence type="ECO:0000313" key="9">
    <source>
        <dbReference type="Proteomes" id="UP000076881"/>
    </source>
</evidence>
<dbReference type="Gene3D" id="1.10.510.10">
    <property type="entry name" value="Transferase(Phosphotransferase) domain 1"/>
    <property type="match status" value="1"/>
</dbReference>
<evidence type="ECO:0000256" key="6">
    <source>
        <dbReference type="SAM" id="Phobius"/>
    </source>
</evidence>
<keyword evidence="9" id="KW-1185">Reference proteome</keyword>